<feature type="domain" description="Response regulatory" evidence="11">
    <location>
        <begin position="712"/>
        <end position="830"/>
    </location>
</feature>
<keyword evidence="5" id="KW-0808">Transferase</keyword>
<dbReference type="EMBL" id="NAPY01000017">
    <property type="protein sequence ID" value="MUL37131.1"/>
    <property type="molecule type" value="Genomic_DNA"/>
</dbReference>
<dbReference type="SUPFAM" id="SSF55874">
    <property type="entry name" value="ATPase domain of HSP90 chaperone/DNA topoisomerase II/histidine kinase"/>
    <property type="match status" value="1"/>
</dbReference>
<evidence type="ECO:0000256" key="8">
    <source>
        <dbReference type="ARBA" id="ARBA00074306"/>
    </source>
</evidence>
<dbReference type="InterPro" id="IPR001789">
    <property type="entry name" value="Sig_transdc_resp-reg_receiver"/>
</dbReference>
<organism evidence="14 15">
    <name type="scientific">Gloeocapsopsis dulcis AAB1 = 1H9</name>
    <dbReference type="NCBI Taxonomy" id="1433147"/>
    <lineage>
        <taxon>Bacteria</taxon>
        <taxon>Bacillati</taxon>
        <taxon>Cyanobacteriota</taxon>
        <taxon>Cyanophyceae</taxon>
        <taxon>Oscillatoriophycideae</taxon>
        <taxon>Chroococcales</taxon>
        <taxon>Chroococcaceae</taxon>
        <taxon>Gloeocapsopsis</taxon>
        <taxon>Gloeocapsopsis dulcis</taxon>
    </lineage>
</organism>
<dbReference type="Gene3D" id="3.30.565.10">
    <property type="entry name" value="Histidine kinase-like ATPase, C-terminal domain"/>
    <property type="match status" value="1"/>
</dbReference>
<dbReference type="SMART" id="SM00091">
    <property type="entry name" value="PAS"/>
    <property type="match status" value="2"/>
</dbReference>
<dbReference type="AlphaFoldDB" id="A0A6N8FW05"/>
<dbReference type="InterPro" id="IPR000700">
    <property type="entry name" value="PAS-assoc_C"/>
</dbReference>
<dbReference type="PANTHER" id="PTHR43547:SF2">
    <property type="entry name" value="HYBRID SIGNAL TRANSDUCTION HISTIDINE KINASE C"/>
    <property type="match status" value="1"/>
</dbReference>
<comment type="similarity">
    <text evidence="2">In the N-terminal section; belongs to the phytochrome family.</text>
</comment>
<dbReference type="CDD" id="cd17580">
    <property type="entry name" value="REC_2_DhkD-like"/>
    <property type="match status" value="1"/>
</dbReference>
<dbReference type="SMART" id="SM00387">
    <property type="entry name" value="HATPase_c"/>
    <property type="match status" value="1"/>
</dbReference>
<sequence>MTSLADFTAAALYNNQTRQAAESAQSLLHMLLEHVPEGITIAGEPPDFPIVATSRVAQELLGKPSKTILGLSSGNYIQSYGLFLADGATRPTLEQIPLYRATRYGETVSNEEWVIERFDGSRITALVQAVPLRDAQRQIIGAINCWRDITERKQAEKALRESETRFRLMVESAKEYAIFTLDLNGMITSWNSGAERLLGYQEAEILGRDGRIIFTPEDNARGKADQEKQIALAQGQAENERWHVRKDGSRFWGSGLVMPLQTEVGTTQGFIKIMQDRTKHRQADERLRLLYDTTSDLLATEQPLALMHNLFSKLAAQLELDDYYQYMVEEKDNQQMLHLSSYAGISEEVAQAIAWIEFGQYLCGLVAQARRQIVLNQAQIATHPNAQSICSLGITAYAGQPLIVQGRLLGTLSFASRTRTNFTPEEIDLLQSTCDQMAIALERANLNASLQQQAEQLIQVNRIKDEFLAVLSHELRSPLNPILGWTKLLQSGKLDAAKTAQALATIERNAKLQTELIEDLLDVSRILQGKLSLNIRQVNLAMTVEAALETVSLAAQAKAIEIQTTFDAQVGVLGDSSRLQQIVWNLVSNAVKFTPPGGRVAVRLTRVGNQAQITVTDTGKGIDPEFLPYVFEYFRQEDGATTRQFGGLGLGLAIVRHLVELHGGSVAADSLGEGQGATFTVKLPISDKKGQENPEQRLTSPSTTDRPLLGMRVLVVDDEPDMRDVIAFSLEQSGAEVMTVASAAAALVALAQFQPDILLSDIGMPGMDGYMLLRQVRTLSPEEGGQVPAIALTAYAAEVEQQQALQAGFQRHLAKPVEPDILVKEIVKLLSNRQRT</sequence>
<evidence type="ECO:0000259" key="10">
    <source>
        <dbReference type="PROSITE" id="PS50109"/>
    </source>
</evidence>
<dbReference type="InterPro" id="IPR036890">
    <property type="entry name" value="HATPase_C_sf"/>
</dbReference>
<dbReference type="Pfam" id="PF00072">
    <property type="entry name" value="Response_reg"/>
    <property type="match status" value="1"/>
</dbReference>
<dbReference type="InterPro" id="IPR011006">
    <property type="entry name" value="CheY-like_superfamily"/>
</dbReference>
<gene>
    <name evidence="14" type="ORF">BWI75_12465</name>
</gene>
<feature type="domain" description="PAC" evidence="13">
    <location>
        <begin position="109"/>
        <end position="161"/>
    </location>
</feature>
<evidence type="ECO:0000256" key="9">
    <source>
        <dbReference type="PROSITE-ProRule" id="PRU00169"/>
    </source>
</evidence>
<keyword evidence="15" id="KW-1185">Reference proteome</keyword>
<dbReference type="PANTHER" id="PTHR43547">
    <property type="entry name" value="TWO-COMPONENT HISTIDINE KINASE"/>
    <property type="match status" value="1"/>
</dbReference>
<feature type="domain" description="PAS" evidence="12">
    <location>
        <begin position="162"/>
        <end position="218"/>
    </location>
</feature>
<dbReference type="PROSITE" id="PS50110">
    <property type="entry name" value="RESPONSE_REGULATORY"/>
    <property type="match status" value="1"/>
</dbReference>
<dbReference type="InterPro" id="IPR003594">
    <property type="entry name" value="HATPase_dom"/>
</dbReference>
<evidence type="ECO:0000256" key="2">
    <source>
        <dbReference type="ARBA" id="ARBA00006402"/>
    </source>
</evidence>
<dbReference type="Gene3D" id="3.30.450.20">
    <property type="entry name" value="PAS domain"/>
    <property type="match status" value="2"/>
</dbReference>
<dbReference type="FunFam" id="3.30.565.10:FF:000010">
    <property type="entry name" value="Sensor histidine kinase RcsC"/>
    <property type="match status" value="1"/>
</dbReference>
<evidence type="ECO:0000259" key="11">
    <source>
        <dbReference type="PROSITE" id="PS50110"/>
    </source>
</evidence>
<evidence type="ECO:0000256" key="6">
    <source>
        <dbReference type="ARBA" id="ARBA00022777"/>
    </source>
</evidence>
<dbReference type="SMART" id="SM00388">
    <property type="entry name" value="HisKA"/>
    <property type="match status" value="1"/>
</dbReference>
<dbReference type="InterPro" id="IPR036097">
    <property type="entry name" value="HisK_dim/P_sf"/>
</dbReference>
<dbReference type="Gene3D" id="3.40.50.2300">
    <property type="match status" value="1"/>
</dbReference>
<dbReference type="CDD" id="cd16922">
    <property type="entry name" value="HATPase_EvgS-ArcB-TorS-like"/>
    <property type="match status" value="1"/>
</dbReference>
<evidence type="ECO:0000256" key="7">
    <source>
        <dbReference type="ARBA" id="ARBA00023012"/>
    </source>
</evidence>
<dbReference type="SMART" id="SM00086">
    <property type="entry name" value="PAC"/>
    <property type="match status" value="2"/>
</dbReference>
<feature type="domain" description="PAC" evidence="13">
    <location>
        <begin position="237"/>
        <end position="289"/>
    </location>
</feature>
<evidence type="ECO:0000256" key="5">
    <source>
        <dbReference type="ARBA" id="ARBA00022679"/>
    </source>
</evidence>
<evidence type="ECO:0000313" key="15">
    <source>
        <dbReference type="Proteomes" id="UP000441797"/>
    </source>
</evidence>
<dbReference type="GO" id="GO:0000155">
    <property type="term" value="F:phosphorelay sensor kinase activity"/>
    <property type="evidence" value="ECO:0007669"/>
    <property type="project" value="InterPro"/>
</dbReference>
<keyword evidence="7" id="KW-0902">Two-component regulatory system</keyword>
<dbReference type="InterPro" id="IPR029016">
    <property type="entry name" value="GAF-like_dom_sf"/>
</dbReference>
<dbReference type="PROSITE" id="PS50112">
    <property type="entry name" value="PAS"/>
    <property type="match status" value="1"/>
</dbReference>
<dbReference type="Gene3D" id="3.30.450.40">
    <property type="match status" value="1"/>
</dbReference>
<dbReference type="Gene3D" id="1.10.287.130">
    <property type="match status" value="1"/>
</dbReference>
<dbReference type="CDD" id="cd00130">
    <property type="entry name" value="PAS"/>
    <property type="match status" value="1"/>
</dbReference>
<dbReference type="SUPFAM" id="SSF47384">
    <property type="entry name" value="Homodimeric domain of signal transducing histidine kinase"/>
    <property type="match status" value="1"/>
</dbReference>
<dbReference type="InterPro" id="IPR004358">
    <property type="entry name" value="Sig_transdc_His_kin-like_C"/>
</dbReference>
<dbReference type="SUPFAM" id="SSF55785">
    <property type="entry name" value="PYP-like sensor domain (PAS domain)"/>
    <property type="match status" value="2"/>
</dbReference>
<dbReference type="Pfam" id="PF02518">
    <property type="entry name" value="HATPase_c"/>
    <property type="match status" value="1"/>
</dbReference>
<dbReference type="NCBIfam" id="TIGR00229">
    <property type="entry name" value="sensory_box"/>
    <property type="match status" value="2"/>
</dbReference>
<dbReference type="SUPFAM" id="SSF55781">
    <property type="entry name" value="GAF domain-like"/>
    <property type="match status" value="1"/>
</dbReference>
<dbReference type="Proteomes" id="UP000441797">
    <property type="component" value="Unassembled WGS sequence"/>
</dbReference>
<proteinExistence type="inferred from homology"/>
<comment type="catalytic activity">
    <reaction evidence="1">
        <text>ATP + protein L-histidine = ADP + protein N-phospho-L-histidine.</text>
        <dbReference type="EC" id="2.7.13.3"/>
    </reaction>
</comment>
<evidence type="ECO:0000259" key="12">
    <source>
        <dbReference type="PROSITE" id="PS50112"/>
    </source>
</evidence>
<feature type="domain" description="Histidine kinase" evidence="10">
    <location>
        <begin position="470"/>
        <end position="687"/>
    </location>
</feature>
<dbReference type="InterPro" id="IPR000014">
    <property type="entry name" value="PAS"/>
</dbReference>
<accession>A0A6N8FW05</accession>
<dbReference type="InterPro" id="IPR003661">
    <property type="entry name" value="HisK_dim/P_dom"/>
</dbReference>
<evidence type="ECO:0000256" key="3">
    <source>
        <dbReference type="ARBA" id="ARBA00012438"/>
    </source>
</evidence>
<keyword evidence="6" id="KW-0418">Kinase</keyword>
<dbReference type="InterPro" id="IPR001610">
    <property type="entry name" value="PAC"/>
</dbReference>
<dbReference type="PROSITE" id="PS50113">
    <property type="entry name" value="PAC"/>
    <property type="match status" value="2"/>
</dbReference>
<dbReference type="Pfam" id="PF00512">
    <property type="entry name" value="HisKA"/>
    <property type="match status" value="1"/>
</dbReference>
<dbReference type="PRINTS" id="PR00344">
    <property type="entry name" value="BCTRLSENSOR"/>
</dbReference>
<dbReference type="SMART" id="SM00065">
    <property type="entry name" value="GAF"/>
    <property type="match status" value="1"/>
</dbReference>
<evidence type="ECO:0000259" key="13">
    <source>
        <dbReference type="PROSITE" id="PS50113"/>
    </source>
</evidence>
<dbReference type="EC" id="2.7.13.3" evidence="3"/>
<feature type="modified residue" description="4-aspartylphosphate" evidence="9">
    <location>
        <position position="761"/>
    </location>
</feature>
<dbReference type="InterPro" id="IPR005467">
    <property type="entry name" value="His_kinase_dom"/>
</dbReference>
<name>A0A6N8FW05_9CHRO</name>
<protein>
    <recommendedName>
        <fullName evidence="8">Circadian input-output histidine kinase CikA</fullName>
        <ecNumber evidence="3">2.7.13.3</ecNumber>
    </recommendedName>
</protein>
<dbReference type="Pfam" id="PF13426">
    <property type="entry name" value="PAS_9"/>
    <property type="match status" value="2"/>
</dbReference>
<dbReference type="SMART" id="SM00448">
    <property type="entry name" value="REC"/>
    <property type="match status" value="1"/>
</dbReference>
<dbReference type="InterPro" id="IPR035965">
    <property type="entry name" value="PAS-like_dom_sf"/>
</dbReference>
<evidence type="ECO:0000256" key="4">
    <source>
        <dbReference type="ARBA" id="ARBA00022553"/>
    </source>
</evidence>
<reference evidence="14 15" key="1">
    <citation type="journal article" date="2019" name="Front. Microbiol.">
        <title>Genomic Features for Desiccation Tolerance and Sugar Biosynthesis in the Extremophile Gloeocapsopsis sp. UTEX B3054.</title>
        <authorList>
            <person name="Urrejola C."/>
            <person name="Alcorta J."/>
            <person name="Salas L."/>
            <person name="Vasquez M."/>
            <person name="Polz M.F."/>
            <person name="Vicuna R."/>
            <person name="Diez B."/>
        </authorList>
    </citation>
    <scope>NUCLEOTIDE SEQUENCE [LARGE SCALE GENOMIC DNA]</scope>
    <source>
        <strain evidence="14 15">1H9</strain>
    </source>
</reference>
<comment type="caution">
    <text evidence="14">The sequence shown here is derived from an EMBL/GenBank/DDBJ whole genome shotgun (WGS) entry which is preliminary data.</text>
</comment>
<dbReference type="InterPro" id="IPR003018">
    <property type="entry name" value="GAF"/>
</dbReference>
<evidence type="ECO:0000313" key="14">
    <source>
        <dbReference type="EMBL" id="MUL37131.1"/>
    </source>
</evidence>
<dbReference type="SUPFAM" id="SSF52172">
    <property type="entry name" value="CheY-like"/>
    <property type="match status" value="1"/>
</dbReference>
<dbReference type="Pfam" id="PF01590">
    <property type="entry name" value="GAF"/>
    <property type="match status" value="1"/>
</dbReference>
<evidence type="ECO:0000256" key="1">
    <source>
        <dbReference type="ARBA" id="ARBA00000085"/>
    </source>
</evidence>
<dbReference type="CDD" id="cd00082">
    <property type="entry name" value="HisKA"/>
    <property type="match status" value="1"/>
</dbReference>
<keyword evidence="4 9" id="KW-0597">Phosphoprotein</keyword>
<dbReference type="PROSITE" id="PS50109">
    <property type="entry name" value="HIS_KIN"/>
    <property type="match status" value="1"/>
</dbReference>